<feature type="transmembrane region" description="Helical" evidence="5">
    <location>
        <begin position="96"/>
        <end position="113"/>
    </location>
</feature>
<dbReference type="PANTHER" id="PTHR37422">
    <property type="entry name" value="TEICHURONIC ACID BIOSYNTHESIS PROTEIN TUAE"/>
    <property type="match status" value="1"/>
</dbReference>
<evidence type="ECO:0000313" key="8">
    <source>
        <dbReference type="Proteomes" id="UP001139308"/>
    </source>
</evidence>
<dbReference type="Proteomes" id="UP001139308">
    <property type="component" value="Unassembled WGS sequence"/>
</dbReference>
<comment type="caution">
    <text evidence="7">The sequence shown here is derived from an EMBL/GenBank/DDBJ whole genome shotgun (WGS) entry which is preliminary data.</text>
</comment>
<evidence type="ECO:0000256" key="5">
    <source>
        <dbReference type="SAM" id="Phobius"/>
    </source>
</evidence>
<feature type="transmembrane region" description="Helical" evidence="5">
    <location>
        <begin position="393"/>
        <end position="411"/>
    </location>
</feature>
<evidence type="ECO:0000259" key="6">
    <source>
        <dbReference type="Pfam" id="PF04932"/>
    </source>
</evidence>
<feature type="transmembrane region" description="Helical" evidence="5">
    <location>
        <begin position="65"/>
        <end position="90"/>
    </location>
</feature>
<feature type="domain" description="O-antigen ligase-related" evidence="6">
    <location>
        <begin position="193"/>
        <end position="344"/>
    </location>
</feature>
<dbReference type="GO" id="GO:0016874">
    <property type="term" value="F:ligase activity"/>
    <property type="evidence" value="ECO:0007669"/>
    <property type="project" value="UniProtKB-KW"/>
</dbReference>
<dbReference type="PANTHER" id="PTHR37422:SF17">
    <property type="entry name" value="O-ANTIGEN LIGASE"/>
    <property type="match status" value="1"/>
</dbReference>
<dbReference type="Pfam" id="PF04932">
    <property type="entry name" value="Wzy_C"/>
    <property type="match status" value="1"/>
</dbReference>
<feature type="transmembrane region" description="Helical" evidence="5">
    <location>
        <begin position="158"/>
        <end position="178"/>
    </location>
</feature>
<accession>A0A9X1RVK1</accession>
<dbReference type="RefSeq" id="WP_238465647.1">
    <property type="nucleotide sequence ID" value="NZ_JAKLJA010000018.1"/>
</dbReference>
<keyword evidence="4 5" id="KW-0472">Membrane</keyword>
<feature type="transmembrane region" description="Helical" evidence="5">
    <location>
        <begin position="209"/>
        <end position="227"/>
    </location>
</feature>
<keyword evidence="2 5" id="KW-0812">Transmembrane</keyword>
<keyword evidence="8" id="KW-1185">Reference proteome</keyword>
<dbReference type="InterPro" id="IPR007016">
    <property type="entry name" value="O-antigen_ligase-rel_domated"/>
</dbReference>
<keyword evidence="3 5" id="KW-1133">Transmembrane helix</keyword>
<feature type="transmembrane region" description="Helical" evidence="5">
    <location>
        <begin position="336"/>
        <end position="356"/>
    </location>
</feature>
<gene>
    <name evidence="7" type="ORF">L5014_20890</name>
</gene>
<reference evidence="7" key="1">
    <citation type="submission" date="2022-01" db="EMBL/GenBank/DDBJ databases">
        <title>Genome sequence and assembly of Parabukholderia sp. RG36.</title>
        <authorList>
            <person name="Chhetri G."/>
        </authorList>
    </citation>
    <scope>NUCLEOTIDE SEQUENCE</scope>
    <source>
        <strain evidence="7">RG36</strain>
    </source>
</reference>
<feature type="transmembrane region" description="Helical" evidence="5">
    <location>
        <begin position="234"/>
        <end position="253"/>
    </location>
</feature>
<evidence type="ECO:0000256" key="3">
    <source>
        <dbReference type="ARBA" id="ARBA00022989"/>
    </source>
</evidence>
<comment type="subcellular location">
    <subcellularLocation>
        <location evidence="1">Membrane</location>
        <topology evidence="1">Multi-pass membrane protein</topology>
    </subcellularLocation>
</comment>
<evidence type="ECO:0000256" key="1">
    <source>
        <dbReference type="ARBA" id="ARBA00004141"/>
    </source>
</evidence>
<dbReference type="GO" id="GO:0016020">
    <property type="term" value="C:membrane"/>
    <property type="evidence" value="ECO:0007669"/>
    <property type="project" value="UniProtKB-SubCell"/>
</dbReference>
<feature type="transmembrane region" description="Helical" evidence="5">
    <location>
        <begin position="120"/>
        <end position="138"/>
    </location>
</feature>
<keyword evidence="7" id="KW-0436">Ligase</keyword>
<dbReference type="InterPro" id="IPR051533">
    <property type="entry name" value="WaaL-like"/>
</dbReference>
<evidence type="ECO:0000256" key="4">
    <source>
        <dbReference type="ARBA" id="ARBA00023136"/>
    </source>
</evidence>
<feature type="transmembrane region" description="Helical" evidence="5">
    <location>
        <begin position="36"/>
        <end position="53"/>
    </location>
</feature>
<name>A0A9X1RVK1_9BURK</name>
<evidence type="ECO:0000256" key="2">
    <source>
        <dbReference type="ARBA" id="ARBA00022692"/>
    </source>
</evidence>
<proteinExistence type="predicted"/>
<feature type="transmembrane region" description="Helical" evidence="5">
    <location>
        <begin position="368"/>
        <end position="387"/>
    </location>
</feature>
<organism evidence="7 8">
    <name type="scientific">Paraburkholderia tagetis</name>
    <dbReference type="NCBI Taxonomy" id="2913261"/>
    <lineage>
        <taxon>Bacteria</taxon>
        <taxon>Pseudomonadati</taxon>
        <taxon>Pseudomonadota</taxon>
        <taxon>Betaproteobacteria</taxon>
        <taxon>Burkholderiales</taxon>
        <taxon>Burkholderiaceae</taxon>
        <taxon>Paraburkholderia</taxon>
    </lineage>
</organism>
<sequence>MNHDTTTYLRRLAPIVTLLLAVGPATNLVWRGGTGYCFFLLLAFALYGAYTYRHDRSYFAPWCEYRWYTAAMLAPLVVVVLQQPLLGYWAPHQFDALSRLALALPIFLLLSRLPSRRLTVVGWGCALGALAASAWVFIDRPAGGWNDTERLSNYYTNAIPFGDTALLFAFLSIFTFGWDRKARPLALIVKLAALVAGGFVSYLSGTRGGWIAVPVFALLLGVQYGWFSHWKRVVVTLVLLAAAAGALFSTNGIRHRVADASSDFALMQRGDKDTSVGLRLQLWNASVTLFERHPVYGVGKGHLKLALADLAQHGEASQQIVNERAHSDFFSAIAEMGAMGAATLFLLYFGTSVYFWRACRAADTVIRTAACSGLAVSFSTILFGLTIDVLVPIQVVVLISLLTAVFLAIIASRKRELEGSATAH</sequence>
<feature type="transmembrane region" description="Helical" evidence="5">
    <location>
        <begin position="185"/>
        <end position="203"/>
    </location>
</feature>
<dbReference type="EMBL" id="JAKLJA010000018">
    <property type="protein sequence ID" value="MCG5075799.1"/>
    <property type="molecule type" value="Genomic_DNA"/>
</dbReference>
<protein>
    <submittedName>
        <fullName evidence="7">O-antigen ligase family protein</fullName>
    </submittedName>
</protein>
<evidence type="ECO:0000313" key="7">
    <source>
        <dbReference type="EMBL" id="MCG5075799.1"/>
    </source>
</evidence>
<dbReference type="AlphaFoldDB" id="A0A9X1RVK1"/>